<dbReference type="PANTHER" id="PTHR11560">
    <property type="entry name" value="39S RIBOSOMAL PROTEIN L10, MITOCHONDRIAL"/>
    <property type="match status" value="1"/>
</dbReference>
<evidence type="ECO:0008006" key="7">
    <source>
        <dbReference type="Google" id="ProtNLM"/>
    </source>
</evidence>
<evidence type="ECO:0000256" key="1">
    <source>
        <dbReference type="ARBA" id="ARBA00008889"/>
    </source>
</evidence>
<dbReference type="SUPFAM" id="SSF160369">
    <property type="entry name" value="Ribosomal protein L10-like"/>
    <property type="match status" value="1"/>
</dbReference>
<gene>
    <name evidence="6" type="ORF">LCGC14_0680940</name>
</gene>
<dbReference type="FunFam" id="3.30.70.1730:FF:000001">
    <property type="entry name" value="50S ribosomal protein L10"/>
    <property type="match status" value="1"/>
</dbReference>
<dbReference type="InterPro" id="IPR022973">
    <property type="entry name" value="Ribosomal_uL10_bac"/>
</dbReference>
<keyword evidence="3" id="KW-0694">RNA-binding</keyword>
<comment type="similarity">
    <text evidence="1">Belongs to the universal ribosomal protein uL10 family.</text>
</comment>
<dbReference type="Gene3D" id="3.30.70.1730">
    <property type="match status" value="1"/>
</dbReference>
<keyword evidence="4" id="KW-0689">Ribosomal protein</keyword>
<dbReference type="GO" id="GO:0019843">
    <property type="term" value="F:rRNA binding"/>
    <property type="evidence" value="ECO:0007669"/>
    <property type="project" value="UniProtKB-KW"/>
</dbReference>
<dbReference type="GO" id="GO:0015934">
    <property type="term" value="C:large ribosomal subunit"/>
    <property type="evidence" value="ECO:0007669"/>
    <property type="project" value="InterPro"/>
</dbReference>
<evidence type="ECO:0000313" key="6">
    <source>
        <dbReference type="EMBL" id="KKN45647.1"/>
    </source>
</evidence>
<dbReference type="Pfam" id="PF00466">
    <property type="entry name" value="Ribosomal_L10"/>
    <property type="match status" value="1"/>
</dbReference>
<dbReference type="NCBIfam" id="NF000955">
    <property type="entry name" value="PRK00099.1-1"/>
    <property type="match status" value="1"/>
</dbReference>
<comment type="caution">
    <text evidence="6">The sequence shown here is derived from an EMBL/GenBank/DDBJ whole genome shotgun (WGS) entry which is preliminary data.</text>
</comment>
<organism evidence="6">
    <name type="scientific">marine sediment metagenome</name>
    <dbReference type="NCBI Taxonomy" id="412755"/>
    <lineage>
        <taxon>unclassified sequences</taxon>
        <taxon>metagenomes</taxon>
        <taxon>ecological metagenomes</taxon>
    </lineage>
</organism>
<evidence type="ECO:0000256" key="4">
    <source>
        <dbReference type="ARBA" id="ARBA00022980"/>
    </source>
</evidence>
<dbReference type="Gene3D" id="6.10.250.2350">
    <property type="match status" value="1"/>
</dbReference>
<proteinExistence type="inferred from homology"/>
<name>A0A0F9R8H7_9ZZZZ</name>
<dbReference type="GO" id="GO:0003735">
    <property type="term" value="F:structural constituent of ribosome"/>
    <property type="evidence" value="ECO:0007669"/>
    <property type="project" value="InterPro"/>
</dbReference>
<evidence type="ECO:0000256" key="3">
    <source>
        <dbReference type="ARBA" id="ARBA00022884"/>
    </source>
</evidence>
<sequence>MVNPGVQPVAIKLEDKKAIVAEVNEAAKGALSAVVADARGVSVAAMTGLRRDARASGVYVRVVRNTLMRRAVEGTQYECLNDVFVGPTLIAFSNEHPGAAARLFKEFAKGQDKFQIKAAAFEGNFLAAEQIDILATLPTYDEAISQLMSVIQGATSKFVRTLAAVRDQKEAEAA</sequence>
<dbReference type="AlphaFoldDB" id="A0A0F9R8H7"/>
<dbReference type="HAMAP" id="MF_00362">
    <property type="entry name" value="Ribosomal_uL10"/>
    <property type="match status" value="1"/>
</dbReference>
<dbReference type="InterPro" id="IPR047865">
    <property type="entry name" value="Ribosomal_uL10_bac_type"/>
</dbReference>
<dbReference type="PROSITE" id="PS01109">
    <property type="entry name" value="RIBOSOMAL_L10"/>
    <property type="match status" value="1"/>
</dbReference>
<dbReference type="InterPro" id="IPR001790">
    <property type="entry name" value="Ribosomal_uL10"/>
</dbReference>
<keyword evidence="2" id="KW-0699">rRNA-binding</keyword>
<evidence type="ECO:0000256" key="5">
    <source>
        <dbReference type="ARBA" id="ARBA00023274"/>
    </source>
</evidence>
<dbReference type="InterPro" id="IPR043141">
    <property type="entry name" value="Ribosomal_uL10-like_sf"/>
</dbReference>
<protein>
    <recommendedName>
        <fullName evidence="7">50S ribosomal protein L10</fullName>
    </recommendedName>
</protein>
<dbReference type="EMBL" id="LAZR01001375">
    <property type="protein sequence ID" value="KKN45647.1"/>
    <property type="molecule type" value="Genomic_DNA"/>
</dbReference>
<dbReference type="InterPro" id="IPR002363">
    <property type="entry name" value="Ribosomal_uL10_CS_bac"/>
</dbReference>
<dbReference type="CDD" id="cd05797">
    <property type="entry name" value="Ribosomal_L10"/>
    <property type="match status" value="1"/>
</dbReference>
<evidence type="ECO:0000256" key="2">
    <source>
        <dbReference type="ARBA" id="ARBA00022730"/>
    </source>
</evidence>
<reference evidence="6" key="1">
    <citation type="journal article" date="2015" name="Nature">
        <title>Complex archaea that bridge the gap between prokaryotes and eukaryotes.</title>
        <authorList>
            <person name="Spang A."/>
            <person name="Saw J.H."/>
            <person name="Jorgensen S.L."/>
            <person name="Zaremba-Niedzwiedzka K."/>
            <person name="Martijn J."/>
            <person name="Lind A.E."/>
            <person name="van Eijk R."/>
            <person name="Schleper C."/>
            <person name="Guy L."/>
            <person name="Ettema T.J."/>
        </authorList>
    </citation>
    <scope>NUCLEOTIDE SEQUENCE</scope>
</reference>
<dbReference type="GO" id="GO:0006412">
    <property type="term" value="P:translation"/>
    <property type="evidence" value="ECO:0007669"/>
    <property type="project" value="InterPro"/>
</dbReference>
<accession>A0A0F9R8H7</accession>
<keyword evidence="5" id="KW-0687">Ribonucleoprotein</keyword>